<protein>
    <submittedName>
        <fullName evidence="2">Uncharacterized protein</fullName>
    </submittedName>
</protein>
<feature type="region of interest" description="Disordered" evidence="1">
    <location>
        <begin position="135"/>
        <end position="154"/>
    </location>
</feature>
<feature type="region of interest" description="Disordered" evidence="1">
    <location>
        <begin position="55"/>
        <end position="105"/>
    </location>
</feature>
<feature type="region of interest" description="Disordered" evidence="1">
    <location>
        <begin position="342"/>
        <end position="396"/>
    </location>
</feature>
<reference evidence="2 3" key="1">
    <citation type="submission" date="2015-05" db="EMBL/GenBank/DDBJ databases">
        <title>Distinctive expansion of gene families associated with plant cell wall degradation and secondary metabolism in the genomes of grapevine trunk pathogens.</title>
        <authorList>
            <person name="Lawrence D.P."/>
            <person name="Travadon R."/>
            <person name="Rolshausen P.E."/>
            <person name="Baumgartner K."/>
        </authorList>
    </citation>
    <scope>NUCLEOTIDE SEQUENCE [LARGE SCALE GENOMIC DNA]</scope>
    <source>
        <strain evidence="2">UCRPC4</strain>
    </source>
</reference>
<comment type="caution">
    <text evidence="2">The sequence shown here is derived from an EMBL/GenBank/DDBJ whole genome shotgun (WGS) entry which is preliminary data.</text>
</comment>
<evidence type="ECO:0000256" key="1">
    <source>
        <dbReference type="SAM" id="MobiDB-lite"/>
    </source>
</evidence>
<dbReference type="OrthoDB" id="5427699at2759"/>
<gene>
    <name evidence="2" type="ORF">UCRPC4_g04558</name>
</gene>
<evidence type="ECO:0000313" key="3">
    <source>
        <dbReference type="Proteomes" id="UP000053317"/>
    </source>
</evidence>
<dbReference type="AlphaFoldDB" id="A0A0G2E9E8"/>
<proteinExistence type="predicted"/>
<accession>A0A0G2E9E8</accession>
<sequence>MNAYIEQSRALLETQRRNFEHERETFEAERTLWDAERKMLLAKIADLELRLNKQKGPKRRYSNETPASSSQSFRSDFSLSNNFTLPPRDSSTTAETPPVWETPDMGPAVTRVFSDENKHFKRIELKLPSISEYQSPPSLDGALSPNAKPIDPSQVPISIPIEKLDSRLDGITLKSTALPPFIVAKVITPNSSSPHTPSPQPKTPNGAANSEVGLSMLQVTDPPYLKTNAGHTPLAFDGPLDVSRDASDFSTPTQKVKDEKPLEAVPPTRPPNERADSYFPDVSPPKSEVVDPVGAEEPPATVGVDDGEVELKGPLMLESQPKDGEDNEFLKELDARLLMEAKKIVGPSKPEPEEGGQDSVSVSQAGGVDDDEPKLVLRKSSNFGSAFGASDCGKIR</sequence>
<feature type="region of interest" description="Disordered" evidence="1">
    <location>
        <begin position="237"/>
        <end position="307"/>
    </location>
</feature>
<name>A0A0G2E9E8_PHACM</name>
<feature type="compositionally biased region" description="Polar residues" evidence="1">
    <location>
        <begin position="81"/>
        <end position="95"/>
    </location>
</feature>
<organism evidence="2 3">
    <name type="scientific">Phaeomoniella chlamydospora</name>
    <name type="common">Phaeoacremonium chlamydosporum</name>
    <dbReference type="NCBI Taxonomy" id="158046"/>
    <lineage>
        <taxon>Eukaryota</taxon>
        <taxon>Fungi</taxon>
        <taxon>Dikarya</taxon>
        <taxon>Ascomycota</taxon>
        <taxon>Pezizomycotina</taxon>
        <taxon>Eurotiomycetes</taxon>
        <taxon>Chaetothyriomycetidae</taxon>
        <taxon>Phaeomoniellales</taxon>
        <taxon>Phaeomoniellaceae</taxon>
        <taxon>Phaeomoniella</taxon>
    </lineage>
</organism>
<dbReference type="EMBL" id="LCWF01000109">
    <property type="protein sequence ID" value="KKY19184.1"/>
    <property type="molecule type" value="Genomic_DNA"/>
</dbReference>
<feature type="compositionally biased region" description="Low complexity" evidence="1">
    <location>
        <begin position="68"/>
        <end position="80"/>
    </location>
</feature>
<feature type="region of interest" description="Disordered" evidence="1">
    <location>
        <begin position="189"/>
        <end position="209"/>
    </location>
</feature>
<keyword evidence="3" id="KW-1185">Reference proteome</keyword>
<dbReference type="Proteomes" id="UP000053317">
    <property type="component" value="Unassembled WGS sequence"/>
</dbReference>
<evidence type="ECO:0000313" key="2">
    <source>
        <dbReference type="EMBL" id="KKY19184.1"/>
    </source>
</evidence>
<reference evidence="2 3" key="2">
    <citation type="submission" date="2015-05" db="EMBL/GenBank/DDBJ databases">
        <authorList>
            <person name="Morales-Cruz A."/>
            <person name="Amrine K.C."/>
            <person name="Cantu D."/>
        </authorList>
    </citation>
    <scope>NUCLEOTIDE SEQUENCE [LARGE SCALE GENOMIC DNA]</scope>
    <source>
        <strain evidence="2">UCRPC4</strain>
    </source>
</reference>